<dbReference type="Gene3D" id="2.60.40.10">
    <property type="entry name" value="Immunoglobulins"/>
    <property type="match status" value="1"/>
</dbReference>
<accession>A0ABY7F5Q6</accession>
<feature type="domain" description="NXPE C-terminal" evidence="1">
    <location>
        <begin position="215"/>
        <end position="433"/>
    </location>
</feature>
<dbReference type="InterPro" id="IPR057106">
    <property type="entry name" value="NXPE4_C"/>
</dbReference>
<evidence type="ECO:0000313" key="2">
    <source>
        <dbReference type="EMBL" id="WAR17503.1"/>
    </source>
</evidence>
<dbReference type="EMBL" id="CP111021">
    <property type="protein sequence ID" value="WAR17503.1"/>
    <property type="molecule type" value="Genomic_DNA"/>
</dbReference>
<dbReference type="Proteomes" id="UP001164746">
    <property type="component" value="Chromosome 10"/>
</dbReference>
<organism evidence="2 3">
    <name type="scientific">Mya arenaria</name>
    <name type="common">Soft-shell clam</name>
    <dbReference type="NCBI Taxonomy" id="6604"/>
    <lineage>
        <taxon>Eukaryota</taxon>
        <taxon>Metazoa</taxon>
        <taxon>Spiralia</taxon>
        <taxon>Lophotrochozoa</taxon>
        <taxon>Mollusca</taxon>
        <taxon>Bivalvia</taxon>
        <taxon>Autobranchia</taxon>
        <taxon>Heteroconchia</taxon>
        <taxon>Euheterodonta</taxon>
        <taxon>Imparidentia</taxon>
        <taxon>Neoheterodontei</taxon>
        <taxon>Myida</taxon>
        <taxon>Myoidea</taxon>
        <taxon>Myidae</taxon>
        <taxon>Mya</taxon>
    </lineage>
</organism>
<dbReference type="PANTHER" id="PTHR16165:SF5">
    <property type="entry name" value="NXPE FAMILY MEMBER 3"/>
    <property type="match status" value="1"/>
</dbReference>
<name>A0ABY7F5Q6_MYAAR</name>
<reference evidence="2" key="1">
    <citation type="submission" date="2022-11" db="EMBL/GenBank/DDBJ databases">
        <title>Centuries of genome instability and evolution in soft-shell clam transmissible cancer (bioRxiv).</title>
        <authorList>
            <person name="Hart S.F.M."/>
            <person name="Yonemitsu M.A."/>
            <person name="Giersch R.M."/>
            <person name="Beal B.F."/>
            <person name="Arriagada G."/>
            <person name="Davis B.W."/>
            <person name="Ostrander E.A."/>
            <person name="Goff S.P."/>
            <person name="Metzger M.J."/>
        </authorList>
    </citation>
    <scope>NUCLEOTIDE SEQUENCE</scope>
    <source>
        <strain evidence="2">MELC-2E11</strain>
        <tissue evidence="2">Siphon/mantle</tissue>
    </source>
</reference>
<sequence>QYVAFCHFLNRSAIFKAHIDDQDSKFEEDDFLPFPNLLKEEDAISDVQTNELDHVVSAEKSTITLLDRKEIYKLGDSIRVMIDLYDHAGHRKSSGGEMVRVILIGSDVPGTAVPGHVIDNGNGSYTAEIEALWTGKSRVSASLVYSRQSIAALYRMRRDMLSTRIIQAVFKSRNYHETTDCHPNITHLLKFRNYSACCNLTYVNSGMPWHCGRPRITRDRIPECIRHKSMYLLGDSTLRHWYEHYVLKILECKPTSEDWTKEKWHKPATCRNDKLNFSAGWFPHAQPFSAGNDENSYTLYSIARHIDDIPDNEEPLVVVHLFLHMVPYHHSVFQTKMELIRNSVVRLLRRNPNAKVFIKAPHTYLNSPAGRVRLNDFFGYLYTNILYKIFRGFHDKIVFLNNRDSSESLRLEWNHPPPYVVQAMVEQLFSYACA</sequence>
<dbReference type="Pfam" id="PF24536">
    <property type="entry name" value="NXPE4_C"/>
    <property type="match status" value="1"/>
</dbReference>
<evidence type="ECO:0000313" key="3">
    <source>
        <dbReference type="Proteomes" id="UP001164746"/>
    </source>
</evidence>
<dbReference type="InterPro" id="IPR014756">
    <property type="entry name" value="Ig_E-set"/>
</dbReference>
<dbReference type="SUPFAM" id="SSF81296">
    <property type="entry name" value="E set domains"/>
    <property type="match status" value="1"/>
</dbReference>
<evidence type="ECO:0000259" key="1">
    <source>
        <dbReference type="Pfam" id="PF24536"/>
    </source>
</evidence>
<keyword evidence="3" id="KW-1185">Reference proteome</keyword>
<gene>
    <name evidence="2" type="ORF">MAR_032097</name>
</gene>
<feature type="non-terminal residue" evidence="2">
    <location>
        <position position="1"/>
    </location>
</feature>
<dbReference type="PANTHER" id="PTHR16165">
    <property type="entry name" value="NXPE FAMILY MEMBER"/>
    <property type="match status" value="1"/>
</dbReference>
<dbReference type="InterPro" id="IPR013783">
    <property type="entry name" value="Ig-like_fold"/>
</dbReference>
<protein>
    <submittedName>
        <fullName evidence="2">NXPE4-like protein</fullName>
    </submittedName>
</protein>
<proteinExistence type="predicted"/>